<evidence type="ECO:0000313" key="2">
    <source>
        <dbReference type="Proteomes" id="UP000521943"/>
    </source>
</evidence>
<keyword evidence="2" id="KW-1185">Reference proteome</keyword>
<gene>
    <name evidence="1" type="ORF">DFP72DRAFT_908122</name>
</gene>
<protein>
    <recommendedName>
        <fullName evidence="3">F-box domain-containing protein</fullName>
    </recommendedName>
</protein>
<accession>A0A8H6HS19</accession>
<organism evidence="1 2">
    <name type="scientific">Ephemerocybe angulata</name>
    <dbReference type="NCBI Taxonomy" id="980116"/>
    <lineage>
        <taxon>Eukaryota</taxon>
        <taxon>Fungi</taxon>
        <taxon>Dikarya</taxon>
        <taxon>Basidiomycota</taxon>
        <taxon>Agaricomycotina</taxon>
        <taxon>Agaricomycetes</taxon>
        <taxon>Agaricomycetidae</taxon>
        <taxon>Agaricales</taxon>
        <taxon>Agaricineae</taxon>
        <taxon>Psathyrellaceae</taxon>
        <taxon>Ephemerocybe</taxon>
    </lineage>
</organism>
<comment type="caution">
    <text evidence="1">The sequence shown here is derived from an EMBL/GenBank/DDBJ whole genome shotgun (WGS) entry which is preliminary data.</text>
</comment>
<name>A0A8H6HS19_9AGAR</name>
<sequence>MNSACSRLSDLPEDIGGTIFEEVVWDQEPSSWQVALVSKRIQSWVEPVLYRRVFLDKRAKLIAFHSSVVSHPTKPPNFFAMHVKSLAILNNSFPTSEQISMILQECKGVQILLIRVIPCLLFGAGLPPEFRVAFSMPLKRLSILLPGIKYLPHSSLRGLTHLELLFMTMDPACASWDWKGLEVMESLTHLCVRGPYEVAGSVAESGAFIRPALLVIPRRVRVIVLWVIAASLEGVEEVSGMDPRIIVLKAPELRTYCNSVEFGENPSFTMLQSYVDIKEELTLDSPEEQILETG</sequence>
<dbReference type="EMBL" id="JACGCI010000051">
    <property type="protein sequence ID" value="KAF6751317.1"/>
    <property type="molecule type" value="Genomic_DNA"/>
</dbReference>
<dbReference type="AlphaFoldDB" id="A0A8H6HS19"/>
<evidence type="ECO:0008006" key="3">
    <source>
        <dbReference type="Google" id="ProtNLM"/>
    </source>
</evidence>
<evidence type="ECO:0000313" key="1">
    <source>
        <dbReference type="EMBL" id="KAF6751317.1"/>
    </source>
</evidence>
<dbReference type="OrthoDB" id="3145912at2759"/>
<reference evidence="1 2" key="1">
    <citation type="submission" date="2020-07" db="EMBL/GenBank/DDBJ databases">
        <title>Comparative genomics of pyrophilous fungi reveals a link between fire events and developmental genes.</title>
        <authorList>
            <consortium name="DOE Joint Genome Institute"/>
            <person name="Steindorff A.S."/>
            <person name="Carver A."/>
            <person name="Calhoun S."/>
            <person name="Stillman K."/>
            <person name="Liu H."/>
            <person name="Lipzen A."/>
            <person name="Pangilinan J."/>
            <person name="Labutti K."/>
            <person name="Bruns T.D."/>
            <person name="Grigoriev I.V."/>
        </authorList>
    </citation>
    <scope>NUCLEOTIDE SEQUENCE [LARGE SCALE GENOMIC DNA]</scope>
    <source>
        <strain evidence="1 2">CBS 144469</strain>
    </source>
</reference>
<dbReference type="Proteomes" id="UP000521943">
    <property type="component" value="Unassembled WGS sequence"/>
</dbReference>
<proteinExistence type="predicted"/>